<dbReference type="OrthoDB" id="10473999at2759"/>
<dbReference type="AlphaFoldDB" id="A0A016TL56"/>
<protein>
    <submittedName>
        <fullName evidence="2">Uncharacterized protein</fullName>
    </submittedName>
</protein>
<feature type="region of interest" description="Disordered" evidence="1">
    <location>
        <begin position="43"/>
        <end position="70"/>
    </location>
</feature>
<evidence type="ECO:0000256" key="1">
    <source>
        <dbReference type="SAM" id="MobiDB-lite"/>
    </source>
</evidence>
<evidence type="ECO:0000313" key="3">
    <source>
        <dbReference type="Proteomes" id="UP000024635"/>
    </source>
</evidence>
<dbReference type="EMBL" id="JARK01001430">
    <property type="protein sequence ID" value="EYC03430.1"/>
    <property type="molecule type" value="Genomic_DNA"/>
</dbReference>
<comment type="caution">
    <text evidence="2">The sequence shown here is derived from an EMBL/GenBank/DDBJ whole genome shotgun (WGS) entry which is preliminary data.</text>
</comment>
<dbReference type="Proteomes" id="UP000024635">
    <property type="component" value="Unassembled WGS sequence"/>
</dbReference>
<gene>
    <name evidence="2" type="primary">Acey_s0094.g2756</name>
    <name evidence="2" type="ORF">Y032_0094g2756</name>
</gene>
<sequence>MVAGAPHQLISPPELSLLFSAFVSNVHCSPSNVRLLGTTASSEAEDKGTLDAGHQRAVRLQSRSPHRTGEQRHTYSQLCELWNQWQASPSEFPNTKMTSLWSSISRCGLATVLEHWNLRQNRQRAPNWPTVGRMQRLSRAPLTDEELRNSPFGRLLHNGKVRFSLLLEVVVQLNSILRAPMEFRKHVGPSQLAHKGHPELPPRRQYCSYDNNFDANLWGGLLLAQEADDL</sequence>
<keyword evidence="3" id="KW-1185">Reference proteome</keyword>
<name>A0A016TL56_9BILA</name>
<accession>A0A016TL56</accession>
<reference evidence="3" key="1">
    <citation type="journal article" date="2015" name="Nat. Genet.">
        <title>The genome and transcriptome of the zoonotic hookworm Ancylostoma ceylanicum identify infection-specific gene families.</title>
        <authorList>
            <person name="Schwarz E.M."/>
            <person name="Hu Y."/>
            <person name="Antoshechkin I."/>
            <person name="Miller M.M."/>
            <person name="Sternberg P.W."/>
            <person name="Aroian R.V."/>
        </authorList>
    </citation>
    <scope>NUCLEOTIDE SEQUENCE</scope>
    <source>
        <strain evidence="3">HY135</strain>
    </source>
</reference>
<evidence type="ECO:0000313" key="2">
    <source>
        <dbReference type="EMBL" id="EYC03430.1"/>
    </source>
</evidence>
<proteinExistence type="predicted"/>
<organism evidence="2 3">
    <name type="scientific">Ancylostoma ceylanicum</name>
    <dbReference type="NCBI Taxonomy" id="53326"/>
    <lineage>
        <taxon>Eukaryota</taxon>
        <taxon>Metazoa</taxon>
        <taxon>Ecdysozoa</taxon>
        <taxon>Nematoda</taxon>
        <taxon>Chromadorea</taxon>
        <taxon>Rhabditida</taxon>
        <taxon>Rhabditina</taxon>
        <taxon>Rhabditomorpha</taxon>
        <taxon>Strongyloidea</taxon>
        <taxon>Ancylostomatidae</taxon>
        <taxon>Ancylostomatinae</taxon>
        <taxon>Ancylostoma</taxon>
    </lineage>
</organism>